<protein>
    <submittedName>
        <fullName evidence="1">Uncharacterized protein</fullName>
    </submittedName>
</protein>
<reference evidence="1 2" key="1">
    <citation type="journal article" date="2016" name="Nat. Commun.">
        <title>Thousands of microbial genomes shed light on interconnected biogeochemical processes in an aquifer system.</title>
        <authorList>
            <person name="Anantharaman K."/>
            <person name="Brown C.T."/>
            <person name="Hug L.A."/>
            <person name="Sharon I."/>
            <person name="Castelle C.J."/>
            <person name="Probst A.J."/>
            <person name="Thomas B.C."/>
            <person name="Singh A."/>
            <person name="Wilkins M.J."/>
            <person name="Karaoz U."/>
            <person name="Brodie E.L."/>
            <person name="Williams K.H."/>
            <person name="Hubbard S.S."/>
            <person name="Banfield J.F."/>
        </authorList>
    </citation>
    <scope>NUCLEOTIDE SEQUENCE [LARGE SCALE GENOMIC DNA]</scope>
</reference>
<name>A0A1F6GX84_9PROT</name>
<evidence type="ECO:0000313" key="2">
    <source>
        <dbReference type="Proteomes" id="UP000177583"/>
    </source>
</evidence>
<dbReference type="AlphaFoldDB" id="A0A1F6GX84"/>
<evidence type="ECO:0000313" key="1">
    <source>
        <dbReference type="EMBL" id="OGH02783.1"/>
    </source>
</evidence>
<sequence>MILGVLVADTAEYFAGFYPQAWRGWAVALALEFGTAALVSRLSGETGTGARFFGWATVLCLTTAGLTGAGYRLAAPALEVAQAEARAQDYQRALERAVEGQGSGSRYFLAAGQKTNAAKASLARIEAENRLIDHLGQRTQANSPRIKDPLEIALLWLNRLGLQLAALWLAWSLGRRAPLRLVDRSLTQPQAPLVRPGESSQDGQGLWVRDERGRFKPKSSVLVLGLFALATLGAKPVAAQSPQTKTEQRLEAIPLGCATRFCGFKVEGKKLTILPKGILLPDFPGHCLAEDLLYLLSNEFLNKQVGAEPGKLKKIFLTEIDPEEDFFNRLFKNTIKVRRARIWVNGQDLSELLAANKLAVNESIAEGLPADNPWCVQNN</sequence>
<comment type="caution">
    <text evidence="1">The sequence shown here is derived from an EMBL/GenBank/DDBJ whole genome shotgun (WGS) entry which is preliminary data.</text>
</comment>
<dbReference type="Proteomes" id="UP000177583">
    <property type="component" value="Unassembled WGS sequence"/>
</dbReference>
<gene>
    <name evidence="1" type="ORF">A2557_02905</name>
</gene>
<proteinExistence type="predicted"/>
<dbReference type="EMBL" id="MFNF01000019">
    <property type="protein sequence ID" value="OGH02783.1"/>
    <property type="molecule type" value="Genomic_DNA"/>
</dbReference>
<accession>A0A1F6GX84</accession>
<organism evidence="1 2">
    <name type="scientific">Candidatus Lambdaproteobacteria bacterium RIFOXYD2_FULL_56_26</name>
    <dbReference type="NCBI Taxonomy" id="1817773"/>
    <lineage>
        <taxon>Bacteria</taxon>
        <taxon>Pseudomonadati</taxon>
        <taxon>Pseudomonadota</taxon>
        <taxon>Candidatus Lambdaproteobacteria</taxon>
    </lineage>
</organism>